<organism evidence="7 8">
    <name type="scientific">Halopiger aswanensis</name>
    <dbReference type="NCBI Taxonomy" id="148449"/>
    <lineage>
        <taxon>Archaea</taxon>
        <taxon>Methanobacteriati</taxon>
        <taxon>Methanobacteriota</taxon>
        <taxon>Stenosarchaea group</taxon>
        <taxon>Halobacteria</taxon>
        <taxon>Halobacteriales</taxon>
        <taxon>Natrialbaceae</taxon>
        <taxon>Halopiger</taxon>
    </lineage>
</organism>
<protein>
    <submittedName>
        <fullName evidence="7">Vitamin K-dependent gamma-carboxylase-like protein</fullName>
    </submittedName>
</protein>
<keyword evidence="4 5" id="KW-0472">Membrane</keyword>
<dbReference type="GO" id="GO:0012505">
    <property type="term" value="C:endomembrane system"/>
    <property type="evidence" value="ECO:0007669"/>
    <property type="project" value="UniProtKB-SubCell"/>
</dbReference>
<dbReference type="OrthoDB" id="327281at2157"/>
<evidence type="ECO:0000313" key="8">
    <source>
        <dbReference type="Proteomes" id="UP000283805"/>
    </source>
</evidence>
<feature type="transmembrane region" description="Helical" evidence="5">
    <location>
        <begin position="83"/>
        <end position="108"/>
    </location>
</feature>
<comment type="subcellular location">
    <subcellularLocation>
        <location evidence="1">Endomembrane system</location>
        <topology evidence="1">Multi-pass membrane protein</topology>
    </subcellularLocation>
</comment>
<sequence length="546" mass="59942">MVRSRPSSVARSTLSAVLDRLSIAIQRRVAIDPRALATFRIAIGALLILDLALRARNLGTFYTDAGVLPLRALFSDYSPVYSLHAISGAAWVQATLFAIAGAFALALLLGYRTRLATIVSWLLLLSLHARNPMVLNSGDTLLRMLLFWGVFLPLGQQWSIDARRLERVRDGEDGAADQPEDGDESGVSVPGIVSVPTMAILLQVQLMYLTNAVHKTRSDKWMGGDAVVHIFQADHLTILLGDVLATQHALLELFTYAWMAVILLSPLLLLLTGVWRAAFASVVIGMHLGMATTLQIGLFPLISVGALLLFYPPIVWDTATALATRIGIAAPLRRGLDRLQRTVPRIPLPDTPAVPAATDLPAATRTAIGTAASRGRVLFSTVVPWFLLVLVVLSNAEAVDYAEVPDPGDEVLETVNADQSWRMFAPDPTSTTRWLVAPADLEDGSQVDAFSGGEVDWDRPPSADTLYDTARERKYVSNMRYADNENHRSYFANYLCERWNRSHETDLENVTVYGLTDNAGPYDDEPDIAEYKKIEYDCSGPFIQNE</sequence>
<comment type="caution">
    <text evidence="7">The sequence shown here is derived from an EMBL/GenBank/DDBJ whole genome shotgun (WGS) entry which is preliminary data.</text>
</comment>
<name>A0A419VY23_9EURY</name>
<evidence type="ECO:0000313" key="7">
    <source>
        <dbReference type="EMBL" id="RKD88108.1"/>
    </source>
</evidence>
<feature type="domain" description="HTTM-like" evidence="6">
    <location>
        <begin position="28"/>
        <end position="315"/>
    </location>
</feature>
<dbReference type="EMBL" id="RAPO01000006">
    <property type="protein sequence ID" value="RKD88108.1"/>
    <property type="molecule type" value="Genomic_DNA"/>
</dbReference>
<dbReference type="AlphaFoldDB" id="A0A419VY23"/>
<accession>A0A419VY23</accession>
<feature type="transmembrane region" description="Helical" evidence="5">
    <location>
        <begin position="35"/>
        <end position="53"/>
    </location>
</feature>
<evidence type="ECO:0000256" key="3">
    <source>
        <dbReference type="ARBA" id="ARBA00022989"/>
    </source>
</evidence>
<reference evidence="7 8" key="1">
    <citation type="submission" date="2018-09" db="EMBL/GenBank/DDBJ databases">
        <title>Genomic Encyclopedia of Archaeal and Bacterial Type Strains, Phase II (KMG-II): from individual species to whole genera.</title>
        <authorList>
            <person name="Goeker M."/>
        </authorList>
    </citation>
    <scope>NUCLEOTIDE SEQUENCE [LARGE SCALE GENOMIC DNA]</scope>
    <source>
        <strain evidence="7 8">DSM 13151</strain>
    </source>
</reference>
<dbReference type="Proteomes" id="UP000283805">
    <property type="component" value="Unassembled WGS sequence"/>
</dbReference>
<dbReference type="InterPro" id="IPR052964">
    <property type="entry name" value="Sporulation_signal_mat"/>
</dbReference>
<dbReference type="PANTHER" id="PTHR39535:SF2">
    <property type="entry name" value="HTTM DOMAIN-CONTAINING PROTEIN"/>
    <property type="match status" value="1"/>
</dbReference>
<keyword evidence="2 5" id="KW-0812">Transmembrane</keyword>
<evidence type="ECO:0000256" key="5">
    <source>
        <dbReference type="SAM" id="Phobius"/>
    </source>
</evidence>
<proteinExistence type="predicted"/>
<evidence type="ECO:0000259" key="6">
    <source>
        <dbReference type="SMART" id="SM00752"/>
    </source>
</evidence>
<feature type="transmembrane region" description="Helical" evidence="5">
    <location>
        <begin position="256"/>
        <end position="278"/>
    </location>
</feature>
<dbReference type="PANTHER" id="PTHR39535">
    <property type="entry name" value="SPORULATION-DELAYING PROTEIN SDPB"/>
    <property type="match status" value="1"/>
</dbReference>
<feature type="transmembrane region" description="Helical" evidence="5">
    <location>
        <begin position="284"/>
        <end position="311"/>
    </location>
</feature>
<keyword evidence="8" id="KW-1185">Reference proteome</keyword>
<dbReference type="InterPro" id="IPR011020">
    <property type="entry name" value="HTTM-like"/>
</dbReference>
<dbReference type="SMART" id="SM00752">
    <property type="entry name" value="HTTM"/>
    <property type="match status" value="1"/>
</dbReference>
<gene>
    <name evidence="7" type="ORF">ATJ93_4424</name>
</gene>
<dbReference type="RefSeq" id="WP_120246730.1">
    <property type="nucleotide sequence ID" value="NZ_RAPO01000006.1"/>
</dbReference>
<keyword evidence="3 5" id="KW-1133">Transmembrane helix</keyword>
<evidence type="ECO:0000256" key="2">
    <source>
        <dbReference type="ARBA" id="ARBA00022692"/>
    </source>
</evidence>
<evidence type="ECO:0000256" key="4">
    <source>
        <dbReference type="ARBA" id="ARBA00023136"/>
    </source>
</evidence>
<feature type="transmembrane region" description="Helical" evidence="5">
    <location>
        <begin position="377"/>
        <end position="396"/>
    </location>
</feature>
<evidence type="ECO:0000256" key="1">
    <source>
        <dbReference type="ARBA" id="ARBA00004127"/>
    </source>
</evidence>